<dbReference type="SUPFAM" id="SSF53790">
    <property type="entry name" value="Tetrapyrrole methylase"/>
    <property type="match status" value="1"/>
</dbReference>
<keyword evidence="4" id="KW-0808">Transferase</keyword>
<proteinExistence type="predicted"/>
<dbReference type="InterPro" id="IPR012818">
    <property type="entry name" value="CbiE"/>
</dbReference>
<evidence type="ECO:0000259" key="6">
    <source>
        <dbReference type="Pfam" id="PF00590"/>
    </source>
</evidence>
<dbReference type="Proteomes" id="UP001174909">
    <property type="component" value="Unassembled WGS sequence"/>
</dbReference>
<dbReference type="Pfam" id="PF00590">
    <property type="entry name" value="TP_methylase"/>
    <property type="match status" value="1"/>
</dbReference>
<dbReference type="CDD" id="cd11644">
    <property type="entry name" value="Precorrin-6Y-MT"/>
    <property type="match status" value="1"/>
</dbReference>
<dbReference type="InterPro" id="IPR050714">
    <property type="entry name" value="Cobalamin_biosynth_MTase"/>
</dbReference>
<keyword evidence="2" id="KW-0169">Cobalamin biosynthesis</keyword>
<dbReference type="InterPro" id="IPR014777">
    <property type="entry name" value="4pyrrole_Mease_sub1"/>
</dbReference>
<evidence type="ECO:0000313" key="8">
    <source>
        <dbReference type="Proteomes" id="UP001174909"/>
    </source>
</evidence>
<dbReference type="InterPro" id="IPR014776">
    <property type="entry name" value="4pyrrole_Mease_sub2"/>
</dbReference>
<dbReference type="InterPro" id="IPR035996">
    <property type="entry name" value="4pyrrol_Methylase_sf"/>
</dbReference>
<evidence type="ECO:0000256" key="5">
    <source>
        <dbReference type="ARBA" id="ARBA00022691"/>
    </source>
</evidence>
<dbReference type="NCBIfam" id="TIGR02467">
    <property type="entry name" value="CbiE"/>
    <property type="match status" value="1"/>
</dbReference>
<evidence type="ECO:0000256" key="3">
    <source>
        <dbReference type="ARBA" id="ARBA00022603"/>
    </source>
</evidence>
<sequence length="223" mass="24498">MTVVAVGPGDPRMLTLRGRQALESADLVVGFKTVLDVVSEWCGNAEVRPMSYRDQEEVLEYAAEQVANGINCVVCCWGDLNVSAHELLARVYRRAEHVELIPGVSSIQMACARAGIALEESLFITLHRRDGGESALAELEHYLQEGQRNIILLPRPFDLMPPGIASDLIAGGIESNRSVTIYQRLTLEGEKSWTGSLQECAALTEEFSDLSIMVFLRSPVEGH</sequence>
<evidence type="ECO:0000256" key="2">
    <source>
        <dbReference type="ARBA" id="ARBA00022573"/>
    </source>
</evidence>
<dbReference type="PANTHER" id="PTHR43182">
    <property type="entry name" value="COBALT-PRECORRIN-6B C(15)-METHYLTRANSFERASE (DECARBOXYLATING)"/>
    <property type="match status" value="1"/>
</dbReference>
<protein>
    <submittedName>
        <fullName evidence="7">Probable cobalt-precorrin-7 C(5)-methyltransferase</fullName>
    </submittedName>
</protein>
<keyword evidence="8" id="KW-1185">Reference proteome</keyword>
<evidence type="ECO:0000313" key="7">
    <source>
        <dbReference type="EMBL" id="CAI8000053.1"/>
    </source>
</evidence>
<name>A0AA35R278_GEOBA</name>
<dbReference type="InterPro" id="IPR000878">
    <property type="entry name" value="4pyrrol_Mease"/>
</dbReference>
<organism evidence="7 8">
    <name type="scientific">Geodia barretti</name>
    <name type="common">Barrett's horny sponge</name>
    <dbReference type="NCBI Taxonomy" id="519541"/>
    <lineage>
        <taxon>Eukaryota</taxon>
        <taxon>Metazoa</taxon>
        <taxon>Porifera</taxon>
        <taxon>Demospongiae</taxon>
        <taxon>Heteroscleromorpha</taxon>
        <taxon>Tetractinellida</taxon>
        <taxon>Astrophorina</taxon>
        <taxon>Geodiidae</taxon>
        <taxon>Geodia</taxon>
    </lineage>
</organism>
<comment type="pathway">
    <text evidence="1">Cofactor biosynthesis; adenosylcobalamin biosynthesis.</text>
</comment>
<dbReference type="GO" id="GO:0032259">
    <property type="term" value="P:methylation"/>
    <property type="evidence" value="ECO:0007669"/>
    <property type="project" value="UniProtKB-KW"/>
</dbReference>
<gene>
    <name evidence="7" type="ORF">GBAR_LOCUS2832</name>
</gene>
<dbReference type="PANTHER" id="PTHR43182:SF1">
    <property type="entry name" value="COBALT-PRECORRIN-7 C(5)-METHYLTRANSFERASE"/>
    <property type="match status" value="1"/>
</dbReference>
<dbReference type="EMBL" id="CASHTH010000392">
    <property type="protein sequence ID" value="CAI8000053.1"/>
    <property type="molecule type" value="Genomic_DNA"/>
</dbReference>
<dbReference type="GO" id="GO:0008276">
    <property type="term" value="F:protein methyltransferase activity"/>
    <property type="evidence" value="ECO:0007669"/>
    <property type="project" value="InterPro"/>
</dbReference>
<evidence type="ECO:0000256" key="4">
    <source>
        <dbReference type="ARBA" id="ARBA00022679"/>
    </source>
</evidence>
<evidence type="ECO:0000256" key="1">
    <source>
        <dbReference type="ARBA" id="ARBA00004953"/>
    </source>
</evidence>
<accession>A0AA35R278</accession>
<keyword evidence="5" id="KW-0949">S-adenosyl-L-methionine</keyword>
<dbReference type="Gene3D" id="3.30.950.10">
    <property type="entry name" value="Methyltransferase, Cobalt-precorrin-4 Transmethylase, Domain 2"/>
    <property type="match status" value="1"/>
</dbReference>
<dbReference type="Gene3D" id="3.40.1010.10">
    <property type="entry name" value="Cobalt-precorrin-4 Transmethylase, Domain 1"/>
    <property type="match status" value="1"/>
</dbReference>
<feature type="domain" description="Tetrapyrrole methylase" evidence="6">
    <location>
        <begin position="2"/>
        <end position="199"/>
    </location>
</feature>
<comment type="caution">
    <text evidence="7">The sequence shown here is derived from an EMBL/GenBank/DDBJ whole genome shotgun (WGS) entry which is preliminary data.</text>
</comment>
<dbReference type="AlphaFoldDB" id="A0AA35R278"/>
<reference evidence="7" key="1">
    <citation type="submission" date="2023-03" db="EMBL/GenBank/DDBJ databases">
        <authorList>
            <person name="Steffen K."/>
            <person name="Cardenas P."/>
        </authorList>
    </citation>
    <scope>NUCLEOTIDE SEQUENCE</scope>
</reference>
<keyword evidence="3" id="KW-0489">Methyltransferase</keyword>